<evidence type="ECO:0000256" key="9">
    <source>
        <dbReference type="ARBA" id="ARBA00038146"/>
    </source>
</evidence>
<proteinExistence type="inferred from homology"/>
<evidence type="ECO:0000259" key="13">
    <source>
        <dbReference type="Pfam" id="PF05193"/>
    </source>
</evidence>
<dbReference type="HOGENOM" id="CLU_009902_0_1_1"/>
<evidence type="ECO:0000256" key="7">
    <source>
        <dbReference type="ARBA" id="ARBA00023128"/>
    </source>
</evidence>
<keyword evidence="8" id="KW-0472">Membrane</keyword>
<evidence type="ECO:0000313" key="15">
    <source>
        <dbReference type="Proteomes" id="UP000008142"/>
    </source>
</evidence>
<evidence type="ECO:0000256" key="1">
    <source>
        <dbReference type="ARBA" id="ARBA00004443"/>
    </source>
</evidence>
<keyword evidence="3" id="KW-0679">Respiratory chain</keyword>
<keyword evidence="7" id="KW-0496">Mitochondrion</keyword>
<dbReference type="FunFam" id="3.30.830.10:FF:000021">
    <property type="entry name" value="Cytochrome b-c1 complex subunit 2"/>
    <property type="match status" value="1"/>
</dbReference>
<dbReference type="InterPro" id="IPR007863">
    <property type="entry name" value="Peptidase_M16_C"/>
</dbReference>
<feature type="domain" description="Peptidase M16 N-terminal" evidence="12">
    <location>
        <begin position="164"/>
        <end position="296"/>
    </location>
</feature>
<dbReference type="InterPro" id="IPR011249">
    <property type="entry name" value="Metalloenz_LuxS/M16"/>
</dbReference>
<dbReference type="FunFam" id="3.30.830.10:FF:000039">
    <property type="entry name" value="Ubiquinol-cytochrome c reductase core subunit 2"/>
    <property type="match status" value="1"/>
</dbReference>
<evidence type="ECO:0000256" key="4">
    <source>
        <dbReference type="ARBA" id="ARBA00022792"/>
    </source>
</evidence>
<evidence type="ECO:0000256" key="3">
    <source>
        <dbReference type="ARBA" id="ARBA00022660"/>
    </source>
</evidence>
<dbReference type="SUPFAM" id="SSF63411">
    <property type="entry name" value="LuxS/MPP-like metallohydrolase"/>
    <property type="match status" value="2"/>
</dbReference>
<reference evidence="15" key="1">
    <citation type="submission" date="2008-07" db="EMBL/GenBank/DDBJ databases">
        <title>Annotation of Ajellomyces capsulatus strain H88.</title>
        <authorList>
            <person name="Champion M."/>
            <person name="Cuomo C."/>
            <person name="Ma L.-J."/>
            <person name="Henn M.R."/>
            <person name="Sil A."/>
            <person name="Goldman B."/>
            <person name="Young S.K."/>
            <person name="Kodira C.D."/>
            <person name="Zeng Q."/>
            <person name="Koehrsen M."/>
            <person name="Alvarado L."/>
            <person name="Berlin A."/>
            <person name="Borenstein D."/>
            <person name="Chen Z."/>
            <person name="Engels R."/>
            <person name="Freedman E."/>
            <person name="Gellesch M."/>
            <person name="Goldberg J."/>
            <person name="Griggs A."/>
            <person name="Gujja S."/>
            <person name="Heiman D."/>
            <person name="Hepburn T."/>
            <person name="Howarth C."/>
            <person name="Jen D."/>
            <person name="Larson L."/>
            <person name="Lewis B."/>
            <person name="Mehta T."/>
            <person name="Park D."/>
            <person name="Pearson M."/>
            <person name="Roberts A."/>
            <person name="Saif S."/>
            <person name="Shea T."/>
            <person name="Shenoy N."/>
            <person name="Sisk P."/>
            <person name="Stolte C."/>
            <person name="Sykes S."/>
            <person name="Walk T."/>
            <person name="White J."/>
            <person name="Yandava C."/>
            <person name="Klein B."/>
            <person name="McEwen J.G."/>
            <person name="Puccia R."/>
            <person name="Goldman G.H."/>
            <person name="Felipe M.S."/>
            <person name="Nino-Vega G."/>
            <person name="San-Blas G."/>
            <person name="Taylor J."/>
            <person name="Mendoza L."/>
            <person name="Galagan J."/>
            <person name="Nusbaum C."/>
            <person name="Birren B."/>
        </authorList>
    </citation>
    <scope>NUCLEOTIDE SEQUENCE [LARGE SCALE GENOMIC DNA]</scope>
    <source>
        <strain evidence="15">H88</strain>
    </source>
</reference>
<dbReference type="OMA" id="APKFALY"/>
<evidence type="ECO:0000256" key="10">
    <source>
        <dbReference type="ARBA" id="ARBA00040751"/>
    </source>
</evidence>
<accession>F0UQL8</accession>
<name>F0UQL8_AJEC8</name>
<keyword evidence="5" id="KW-0809">Transit peptide</keyword>
<evidence type="ECO:0000256" key="2">
    <source>
        <dbReference type="ARBA" id="ARBA00022448"/>
    </source>
</evidence>
<comment type="subcellular location">
    <subcellularLocation>
        <location evidence="1">Mitochondrion inner membrane</location>
        <topology evidence="1">Peripheral membrane protein</topology>
        <orientation evidence="1">Matrix side</orientation>
    </subcellularLocation>
</comment>
<dbReference type="GO" id="GO:0005743">
    <property type="term" value="C:mitochondrial inner membrane"/>
    <property type="evidence" value="ECO:0007669"/>
    <property type="project" value="UniProtKB-SubCell"/>
</dbReference>
<dbReference type="PANTHER" id="PTHR11851:SF209">
    <property type="entry name" value="CYTOCHROME B-C1 COMPLEX SUBUNIT 2, MITOCHONDRIAL"/>
    <property type="match status" value="1"/>
</dbReference>
<dbReference type="PANTHER" id="PTHR11851">
    <property type="entry name" value="METALLOPROTEASE"/>
    <property type="match status" value="1"/>
</dbReference>
<dbReference type="Pfam" id="PF00675">
    <property type="entry name" value="Peptidase_M16"/>
    <property type="match status" value="1"/>
</dbReference>
<dbReference type="Pfam" id="PF05193">
    <property type="entry name" value="Peptidase_M16_C"/>
    <property type="match status" value="1"/>
</dbReference>
<keyword evidence="2" id="KW-0813">Transport</keyword>
<gene>
    <name evidence="14" type="ORF">HCEG_07410</name>
</gene>
<evidence type="ECO:0000256" key="6">
    <source>
        <dbReference type="ARBA" id="ARBA00022982"/>
    </source>
</evidence>
<dbReference type="VEuPathDB" id="FungiDB:I7I53_10828"/>
<comment type="similarity">
    <text evidence="9">Belongs to the peptidase M16 family. UQCRC2/QCR2 subfamily.</text>
</comment>
<evidence type="ECO:0000313" key="14">
    <source>
        <dbReference type="EMBL" id="EGC48195.1"/>
    </source>
</evidence>
<dbReference type="Proteomes" id="UP000008142">
    <property type="component" value="Unassembled WGS sequence"/>
</dbReference>
<evidence type="ECO:0000259" key="12">
    <source>
        <dbReference type="Pfam" id="PF00675"/>
    </source>
</evidence>
<evidence type="ECO:0000256" key="5">
    <source>
        <dbReference type="ARBA" id="ARBA00022946"/>
    </source>
</evidence>
<feature type="domain" description="Peptidase M16 C-terminal" evidence="13">
    <location>
        <begin position="311"/>
        <end position="491"/>
    </location>
</feature>
<protein>
    <recommendedName>
        <fullName evidence="10">Cytochrome b-c1 complex subunit 2, mitochondrial</fullName>
    </recommendedName>
    <alternativeName>
        <fullName evidence="11">Core protein II</fullName>
    </alternativeName>
</protein>
<dbReference type="InterPro" id="IPR050361">
    <property type="entry name" value="MPP/UQCRC_Complex"/>
</dbReference>
<dbReference type="GO" id="GO:0046872">
    <property type="term" value="F:metal ion binding"/>
    <property type="evidence" value="ECO:0007669"/>
    <property type="project" value="InterPro"/>
</dbReference>
<keyword evidence="4" id="KW-0999">Mitochondrion inner membrane</keyword>
<dbReference type="InterPro" id="IPR011765">
    <property type="entry name" value="Pept_M16_N"/>
</dbReference>
<dbReference type="Gene3D" id="3.30.830.10">
    <property type="entry name" value="Metalloenzyme, LuxS/M16 peptidase-like"/>
    <property type="match status" value="2"/>
</dbReference>
<dbReference type="STRING" id="544711.F0UQL8"/>
<evidence type="ECO:0000256" key="8">
    <source>
        <dbReference type="ARBA" id="ARBA00023136"/>
    </source>
</evidence>
<dbReference type="OrthoDB" id="6369905at2759"/>
<sequence length="574" mass="60605">MADIFVAKDELIELYVFPISSPYLLNICGSGGCVTVKKVSRQKNVGSIPLRHFPLFEPHRLSIGDLDETAEVSTENAVNSASHRQLPSIAPSFFSPITLLCSQVRAIMLSRSALGRNARRCLRNQCIAQPQPSSRRSMAAAAAKGFDFESAEASGVKIANREFTSPTTTLSLVAKAGSRYQPFPGYSNLLEKFAFKSTSKRSAMRITRESELLGGELAATYSRENVVLSAKFLSKDLPYYTELLADVITKTNYSQYELDELIMNLVKYSQNGLVANPAAHALDSAHSVAFHHGLGENLVPSASSPFGKYIEAEGIAAFAESAYSKPSIAVVASGANTADLSKWVGEFFRDVPTASSTTGPFSLKASVPTKYYGGEERISSKAGNAMVIAFPGSSISGSGASYKPELSVLSALLGGQSTIKWSSGSSLLAKATETLADVSVSTSNTAYSDAGLFYVTVSGKAHSVAAASKSVVETIQKVVAGKVSSEDIKKATALAKFRALEAGDSSSVGLEYVGSRLAHGVNIVQLSEIGQSVEKVTEQQVIAAAKSLLSGKASVSAVGDLHVLPFATDIGLTV</sequence>
<evidence type="ECO:0000256" key="11">
    <source>
        <dbReference type="ARBA" id="ARBA00041372"/>
    </source>
</evidence>
<organism evidence="15">
    <name type="scientific">Ajellomyces capsulatus (strain H88)</name>
    <name type="common">Darling's disease fungus</name>
    <name type="synonym">Histoplasma capsulatum</name>
    <dbReference type="NCBI Taxonomy" id="544711"/>
    <lineage>
        <taxon>Eukaryota</taxon>
        <taxon>Fungi</taxon>
        <taxon>Dikarya</taxon>
        <taxon>Ascomycota</taxon>
        <taxon>Pezizomycotina</taxon>
        <taxon>Eurotiomycetes</taxon>
        <taxon>Eurotiomycetidae</taxon>
        <taxon>Onygenales</taxon>
        <taxon>Ajellomycetaceae</taxon>
        <taxon>Histoplasma</taxon>
    </lineage>
</organism>
<dbReference type="AlphaFoldDB" id="F0UQL8"/>
<dbReference type="EMBL" id="DS990641">
    <property type="protein sequence ID" value="EGC48195.1"/>
    <property type="molecule type" value="Genomic_DNA"/>
</dbReference>
<keyword evidence="6" id="KW-0249">Electron transport</keyword>